<gene>
    <name evidence="1" type="ORF">PYW08_013560</name>
</gene>
<accession>A0ACC2QIH0</accession>
<keyword evidence="2" id="KW-1185">Reference proteome</keyword>
<sequence length="72" mass="8161">MHGRGPDWLKKENLPAPPPENLPLQDNNDDRVNNGAGDDEVGLEDKGNAQAELHDKHRRTQVSLQKRVMRLK</sequence>
<dbReference type="EMBL" id="CM056780">
    <property type="protein sequence ID" value="KAJ8716275.1"/>
    <property type="molecule type" value="Genomic_DNA"/>
</dbReference>
<comment type="caution">
    <text evidence="1">The sequence shown here is derived from an EMBL/GenBank/DDBJ whole genome shotgun (WGS) entry which is preliminary data.</text>
</comment>
<evidence type="ECO:0000313" key="1">
    <source>
        <dbReference type="EMBL" id="KAJ8716275.1"/>
    </source>
</evidence>
<evidence type="ECO:0000313" key="2">
    <source>
        <dbReference type="Proteomes" id="UP001231649"/>
    </source>
</evidence>
<proteinExistence type="predicted"/>
<dbReference type="Proteomes" id="UP001231649">
    <property type="component" value="Chromosome 4"/>
</dbReference>
<name>A0ACC2QIH0_9NEOP</name>
<protein>
    <submittedName>
        <fullName evidence="1">Uncharacterized protein</fullName>
    </submittedName>
</protein>
<reference evidence="1" key="1">
    <citation type="submission" date="2023-03" db="EMBL/GenBank/DDBJ databases">
        <title>Chromosome-level genomes of two armyworms, Mythimna separata and Mythimna loreyi, provide insights into the biosynthesis and reception of sex pheromones.</title>
        <authorList>
            <person name="Zhao H."/>
        </authorList>
    </citation>
    <scope>NUCLEOTIDE SEQUENCE</scope>
    <source>
        <strain evidence="1">BeijingLab</strain>
    </source>
</reference>
<organism evidence="1 2">
    <name type="scientific">Mythimna loreyi</name>
    <dbReference type="NCBI Taxonomy" id="667449"/>
    <lineage>
        <taxon>Eukaryota</taxon>
        <taxon>Metazoa</taxon>
        <taxon>Ecdysozoa</taxon>
        <taxon>Arthropoda</taxon>
        <taxon>Hexapoda</taxon>
        <taxon>Insecta</taxon>
        <taxon>Pterygota</taxon>
        <taxon>Neoptera</taxon>
        <taxon>Endopterygota</taxon>
        <taxon>Lepidoptera</taxon>
        <taxon>Glossata</taxon>
        <taxon>Ditrysia</taxon>
        <taxon>Noctuoidea</taxon>
        <taxon>Noctuidae</taxon>
        <taxon>Noctuinae</taxon>
        <taxon>Hadenini</taxon>
        <taxon>Mythimna</taxon>
    </lineage>
</organism>